<dbReference type="Proteomes" id="UP001153321">
    <property type="component" value="Chromosome 20"/>
</dbReference>
<dbReference type="EMBL" id="LR824551">
    <property type="protein sequence ID" value="CAH1640259.1"/>
    <property type="molecule type" value="Genomic_DNA"/>
</dbReference>
<accession>A0A9P0I4Z2</accession>
<reference evidence="1" key="1">
    <citation type="submission" date="2022-02" db="EMBL/GenBank/DDBJ databases">
        <authorList>
            <person name="King R."/>
        </authorList>
    </citation>
    <scope>NUCLEOTIDE SEQUENCE</scope>
</reference>
<keyword evidence="2" id="KW-1185">Reference proteome</keyword>
<organism evidence="1 2">
    <name type="scientific">Spodoptera littoralis</name>
    <name type="common">Egyptian cotton leafworm</name>
    <dbReference type="NCBI Taxonomy" id="7109"/>
    <lineage>
        <taxon>Eukaryota</taxon>
        <taxon>Metazoa</taxon>
        <taxon>Ecdysozoa</taxon>
        <taxon>Arthropoda</taxon>
        <taxon>Hexapoda</taxon>
        <taxon>Insecta</taxon>
        <taxon>Pterygota</taxon>
        <taxon>Neoptera</taxon>
        <taxon>Endopterygota</taxon>
        <taxon>Lepidoptera</taxon>
        <taxon>Glossata</taxon>
        <taxon>Ditrysia</taxon>
        <taxon>Noctuoidea</taxon>
        <taxon>Noctuidae</taxon>
        <taxon>Amphipyrinae</taxon>
        <taxon>Spodoptera</taxon>
    </lineage>
</organism>
<sequence length="671" mass="77746">MLSKKCTHIRIRDSNDYDLDIDRFIKSLEKEYKIDFRTLPRWEYLVQRLHVSATDCKRKIQDAYRRKALIVHKLYMQSTRPSPFQLTDGLCRTADKWRKMELDRKRTRKVSEDVVKDVWSISVPITEDFSETFHPNTENISLETGENAEVVESKTDIAIQAEPSIESTKLPDVIITNPHKLISPMGSQFSGLSYRSLFTEDALTGKTESEKEEWQCLKQTSAVKCTPSPISLTNDALSQQVIKFTLTNCTYQSVFVRLKYILDKSYFRKIKILPIFQKKLCPGLPEVFTLIFKLVNQEEFKTGIYFKIGFDVYDNVPAESLCVPIISEFTKGRCVIVSENINIPPVYPWHLKTNDQYSSEYIHITLRDPFPYHLHIYKRVMDLSQEPIVTIQADGVKTEFVTEKIEQKVQTEVVVNTEVVTRKTDKTLDTHKLDNKSKVSMHSHLLPEISSETRMAQEAMASIAQGIIELALDTFMLETTYLYLKPHEITKIPVYFTKVEHTGYHQSYYDFLFIDTKTEEVAMKKIVKIYAEVLPHPIKVQPVILDMSKSSVKHGYCEDIFVVSNTHRLYPAIVKIKLTTKMKKMFYVEPMETTIPGSASVPFSVKFCSRDFLSVKPSEDLVHFTFKIVINGYKAVYENIPPYFYEVIAPCAVEFKKVYNEKFFKEEGNDN</sequence>
<name>A0A9P0I4Z2_SPOLI</name>
<evidence type="ECO:0000313" key="1">
    <source>
        <dbReference type="EMBL" id="CAH1640259.1"/>
    </source>
</evidence>
<protein>
    <submittedName>
        <fullName evidence="1">Uncharacterized protein</fullName>
    </submittedName>
</protein>
<dbReference type="AlphaFoldDB" id="A0A9P0I4Z2"/>
<evidence type="ECO:0000313" key="2">
    <source>
        <dbReference type="Proteomes" id="UP001153321"/>
    </source>
</evidence>
<gene>
    <name evidence="1" type="ORF">SPLIT_LOCUS5615</name>
</gene>
<proteinExistence type="predicted"/>